<evidence type="ECO:0000313" key="3">
    <source>
        <dbReference type="Proteomes" id="UP000048965"/>
    </source>
</evidence>
<dbReference type="InterPro" id="IPR042001">
    <property type="entry name" value="Sortase_F"/>
</dbReference>
<keyword evidence="3" id="KW-1185">Reference proteome</keyword>
<feature type="region of interest" description="Disordered" evidence="1">
    <location>
        <begin position="59"/>
        <end position="110"/>
    </location>
</feature>
<dbReference type="CDD" id="cd05829">
    <property type="entry name" value="Sortase_F"/>
    <property type="match status" value="1"/>
</dbReference>
<protein>
    <recommendedName>
        <fullName evidence="4">Class F sortase</fullName>
    </recommendedName>
</protein>
<dbReference type="Proteomes" id="UP000048965">
    <property type="component" value="Unassembled WGS sequence"/>
</dbReference>
<reference evidence="2 3" key="2">
    <citation type="journal article" date="2015" name="Stand. Genomic Sci.">
        <title>Draft genome sequence of marine-derived Streptomyces sp. TP-A0598, a producer of anti-MRSA antibiotic lydicamycins.</title>
        <authorList>
            <person name="Komaki H."/>
            <person name="Ichikawa N."/>
            <person name="Hosoyama A."/>
            <person name="Fujita N."/>
            <person name="Igarashi Y."/>
        </authorList>
    </citation>
    <scope>NUCLEOTIDE SEQUENCE [LARGE SCALE GENOMIC DNA]</scope>
    <source>
        <strain evidence="2 3">NBRC 110027</strain>
    </source>
</reference>
<dbReference type="InterPro" id="IPR023365">
    <property type="entry name" value="Sortase_dom-sf"/>
</dbReference>
<dbReference type="Gene3D" id="2.40.260.10">
    <property type="entry name" value="Sortase"/>
    <property type="match status" value="1"/>
</dbReference>
<sequence>MSADEEGRASAVGVTARPGVSDPNGSVDGTRTVAAAPRRLGGSRAAGTLGTRKTLNAVGLPGTHAFPGPGPVTGTGLGRGPERDIGPALTPNTGTRPLRDTAPDPTPGTVHRPGRLLAGVAWAVLLLGLWLWGRDLADEVAAQLATTGDVAAAGRPLGRQAPPHAHAPVHAATTARPVRITIDALGVREVGITERGLDGDGVLTAPPYTSPQPVGWYAEGTQPGEAGAALLVARADAGGPEGDRQDMHGPDVQRVGFHRLSRLKPGERVDIRRADGSTVRFTIEDVQLYDRHRFDPRRAYAAHDHGRSELRLIADDHSRAGASGRPRGGETTHVVVVVSAYLTSYQEPPHAPGGN</sequence>
<name>A0A0P4R802_9ACTN</name>
<evidence type="ECO:0008006" key="4">
    <source>
        <dbReference type="Google" id="ProtNLM"/>
    </source>
</evidence>
<reference evidence="3" key="1">
    <citation type="submission" date="2014-09" db="EMBL/GenBank/DDBJ databases">
        <title>Whole genome shotgun sequence of Streptomyces sp. NBRC 110027.</title>
        <authorList>
            <person name="Komaki H."/>
            <person name="Ichikawa N."/>
            <person name="Katano-Makiyama Y."/>
            <person name="Hosoyama A."/>
            <person name="Hashimoto M."/>
            <person name="Uohara A."/>
            <person name="Kitahashi Y."/>
            <person name="Ohji S."/>
            <person name="Kimura A."/>
            <person name="Yamazoe A."/>
            <person name="Igarashi Y."/>
            <person name="Fujita N."/>
        </authorList>
    </citation>
    <scope>NUCLEOTIDE SEQUENCE [LARGE SCALE GENOMIC DNA]</scope>
    <source>
        <strain evidence="3">NBRC 110027</strain>
    </source>
</reference>
<evidence type="ECO:0000313" key="2">
    <source>
        <dbReference type="EMBL" id="GAO09110.1"/>
    </source>
</evidence>
<evidence type="ECO:0000256" key="1">
    <source>
        <dbReference type="SAM" id="MobiDB-lite"/>
    </source>
</evidence>
<dbReference type="AlphaFoldDB" id="A0A0P4R802"/>
<dbReference type="EMBL" id="BBNO01000004">
    <property type="protein sequence ID" value="GAO09110.1"/>
    <property type="molecule type" value="Genomic_DNA"/>
</dbReference>
<feature type="region of interest" description="Disordered" evidence="1">
    <location>
        <begin position="1"/>
        <end position="36"/>
    </location>
</feature>
<accession>A0A0P4R802</accession>
<organism evidence="2 3">
    <name type="scientific">Streptomyces lydicamycinicus</name>
    <dbReference type="NCBI Taxonomy" id="1546107"/>
    <lineage>
        <taxon>Bacteria</taxon>
        <taxon>Bacillati</taxon>
        <taxon>Actinomycetota</taxon>
        <taxon>Actinomycetes</taxon>
        <taxon>Kitasatosporales</taxon>
        <taxon>Streptomycetaceae</taxon>
        <taxon>Streptomyces</taxon>
    </lineage>
</organism>
<proteinExistence type="predicted"/>
<comment type="caution">
    <text evidence="2">The sequence shown here is derived from an EMBL/GenBank/DDBJ whole genome shotgun (WGS) entry which is preliminary data.</text>
</comment>
<dbReference type="RefSeq" id="WP_245698568.1">
    <property type="nucleotide sequence ID" value="NZ_BBNO01000004.1"/>
</dbReference>
<gene>
    <name evidence="2" type="ORF">TPA0598_04_07460</name>
</gene>